<dbReference type="SUPFAM" id="SSF53822">
    <property type="entry name" value="Periplasmic binding protein-like I"/>
    <property type="match status" value="1"/>
</dbReference>
<organism evidence="5 6">
    <name type="scientific">Paractinoplanes durhamensis</name>
    <dbReference type="NCBI Taxonomy" id="113563"/>
    <lineage>
        <taxon>Bacteria</taxon>
        <taxon>Bacillati</taxon>
        <taxon>Actinomycetota</taxon>
        <taxon>Actinomycetes</taxon>
        <taxon>Micromonosporales</taxon>
        <taxon>Micromonosporaceae</taxon>
        <taxon>Paractinoplanes</taxon>
    </lineage>
</organism>
<sequence>MASFTSKDVARMAGVSQSTVSYVMTGKRSISEKTRQKVLAAMEQLTYEPHAGARSLAGRRTQVIGLVVPFDAEGKAATLLPFIETIAHCARERDYEVLLVTADQGSAGLRRLAGRALCDAIVLMDILEHDERVPVAAELGVPVVLVGVPADPAGLHCVDLDFEEAARLAVDELAGTHHDEIIVVNWRAGVSERRANFAVRFLRSAHRQAEARGIPLTVVEPADGRYEPPVDRILAGHAGGRLGLVVPNGAMVVPLMHALRRHDVVPGVHISVIGVSPDREAGEYTNVSEEPRDVSRTAMDTLFRLLDPVPGPEIPAIQLLAPRLTRRGTVMR</sequence>
<dbReference type="PROSITE" id="PS50932">
    <property type="entry name" value="HTH_LACI_2"/>
    <property type="match status" value="1"/>
</dbReference>
<dbReference type="Gene3D" id="3.40.50.2300">
    <property type="match status" value="1"/>
</dbReference>
<evidence type="ECO:0000313" key="6">
    <source>
        <dbReference type="Proteomes" id="UP000637628"/>
    </source>
</evidence>
<dbReference type="InterPro" id="IPR028082">
    <property type="entry name" value="Peripla_BP_I"/>
</dbReference>
<dbReference type="EMBL" id="BOML01000021">
    <property type="protein sequence ID" value="GIE01210.1"/>
    <property type="molecule type" value="Genomic_DNA"/>
</dbReference>
<evidence type="ECO:0000256" key="1">
    <source>
        <dbReference type="ARBA" id="ARBA00023015"/>
    </source>
</evidence>
<protein>
    <submittedName>
        <fullName evidence="5">LacI family transcriptional regulator</fullName>
    </submittedName>
</protein>
<keyword evidence="6" id="KW-1185">Reference proteome</keyword>
<gene>
    <name evidence="5" type="primary">lacI_5</name>
    <name evidence="5" type="ORF">Adu01nite_25600</name>
</gene>
<evidence type="ECO:0000259" key="4">
    <source>
        <dbReference type="PROSITE" id="PS50932"/>
    </source>
</evidence>
<dbReference type="SUPFAM" id="SSF47413">
    <property type="entry name" value="lambda repressor-like DNA-binding domains"/>
    <property type="match status" value="1"/>
</dbReference>
<dbReference type="InterPro" id="IPR010982">
    <property type="entry name" value="Lambda_DNA-bd_dom_sf"/>
</dbReference>
<keyword evidence="1" id="KW-0805">Transcription regulation</keyword>
<feature type="domain" description="HTH lacI-type" evidence="4">
    <location>
        <begin position="4"/>
        <end position="58"/>
    </location>
</feature>
<dbReference type="InterPro" id="IPR046335">
    <property type="entry name" value="LacI/GalR-like_sensor"/>
</dbReference>
<accession>A0ABQ3YUK8</accession>
<evidence type="ECO:0000313" key="5">
    <source>
        <dbReference type="EMBL" id="GIE01210.1"/>
    </source>
</evidence>
<proteinExistence type="predicted"/>
<dbReference type="Gene3D" id="1.10.260.40">
    <property type="entry name" value="lambda repressor-like DNA-binding domains"/>
    <property type="match status" value="1"/>
</dbReference>
<dbReference type="SMART" id="SM00354">
    <property type="entry name" value="HTH_LACI"/>
    <property type="match status" value="1"/>
</dbReference>
<comment type="caution">
    <text evidence="5">The sequence shown here is derived from an EMBL/GenBank/DDBJ whole genome shotgun (WGS) entry which is preliminary data.</text>
</comment>
<name>A0ABQ3YUK8_9ACTN</name>
<dbReference type="Pfam" id="PF00356">
    <property type="entry name" value="LacI"/>
    <property type="match status" value="1"/>
</dbReference>
<dbReference type="Proteomes" id="UP000637628">
    <property type="component" value="Unassembled WGS sequence"/>
</dbReference>
<reference evidence="5 6" key="1">
    <citation type="submission" date="2021-01" db="EMBL/GenBank/DDBJ databases">
        <title>Whole genome shotgun sequence of Actinoplanes durhamensis NBRC 14914.</title>
        <authorList>
            <person name="Komaki H."/>
            <person name="Tamura T."/>
        </authorList>
    </citation>
    <scope>NUCLEOTIDE SEQUENCE [LARGE SCALE GENOMIC DNA]</scope>
    <source>
        <strain evidence="5 6">NBRC 14914</strain>
    </source>
</reference>
<keyword evidence="2" id="KW-0238">DNA-binding</keyword>
<dbReference type="RefSeq" id="WP_203726817.1">
    <property type="nucleotide sequence ID" value="NZ_BAAATX010000025.1"/>
</dbReference>
<dbReference type="InterPro" id="IPR000843">
    <property type="entry name" value="HTH_LacI"/>
</dbReference>
<keyword evidence="3" id="KW-0804">Transcription</keyword>
<dbReference type="PANTHER" id="PTHR30146">
    <property type="entry name" value="LACI-RELATED TRANSCRIPTIONAL REPRESSOR"/>
    <property type="match status" value="1"/>
</dbReference>
<dbReference type="CDD" id="cd01392">
    <property type="entry name" value="HTH_LacI"/>
    <property type="match status" value="1"/>
</dbReference>
<evidence type="ECO:0000256" key="3">
    <source>
        <dbReference type="ARBA" id="ARBA00023163"/>
    </source>
</evidence>
<dbReference type="Pfam" id="PF13377">
    <property type="entry name" value="Peripla_BP_3"/>
    <property type="match status" value="1"/>
</dbReference>
<dbReference type="PANTHER" id="PTHR30146:SF153">
    <property type="entry name" value="LACTOSE OPERON REPRESSOR"/>
    <property type="match status" value="1"/>
</dbReference>
<evidence type="ECO:0000256" key="2">
    <source>
        <dbReference type="ARBA" id="ARBA00023125"/>
    </source>
</evidence>